<comment type="caution">
    <text evidence="1">The sequence shown here is derived from an EMBL/GenBank/DDBJ whole genome shotgun (WGS) entry which is preliminary data.</text>
</comment>
<evidence type="ECO:0000313" key="1">
    <source>
        <dbReference type="EMBL" id="EIC01406.1"/>
    </source>
</evidence>
<protein>
    <submittedName>
        <fullName evidence="1">Uncharacterized protein</fullName>
    </submittedName>
</protein>
<reference evidence="1 2" key="1">
    <citation type="submission" date="2011-09" db="EMBL/GenBank/DDBJ databases">
        <title>The draft genome of Treponema saccharophilum DSM 2985.</title>
        <authorList>
            <consortium name="US DOE Joint Genome Institute (JGI-PGF)"/>
            <person name="Lucas S."/>
            <person name="Copeland A."/>
            <person name="Lapidus A."/>
            <person name="Glavina del Rio T."/>
            <person name="Dalin E."/>
            <person name="Tice H."/>
            <person name="Bruce D."/>
            <person name="Goodwin L."/>
            <person name="Pitluck S."/>
            <person name="Peters L."/>
            <person name="Kyrpides N."/>
            <person name="Mavromatis K."/>
            <person name="Ivanova N."/>
            <person name="Markowitz V."/>
            <person name="Cheng J.-F."/>
            <person name="Hugenholtz P."/>
            <person name="Woyke T."/>
            <person name="Wu D."/>
            <person name="Gronow S."/>
            <person name="Wellnitz S."/>
            <person name="Brambilla E."/>
            <person name="Klenk H.-P."/>
            <person name="Eisen J.A."/>
        </authorList>
    </citation>
    <scope>NUCLEOTIDE SEQUENCE [LARGE SCALE GENOMIC DNA]</scope>
    <source>
        <strain evidence="1 2">DSM 2985</strain>
    </source>
</reference>
<organism evidence="1 2">
    <name type="scientific">Treponema saccharophilum DSM 2985</name>
    <dbReference type="NCBI Taxonomy" id="907348"/>
    <lineage>
        <taxon>Bacteria</taxon>
        <taxon>Pseudomonadati</taxon>
        <taxon>Spirochaetota</taxon>
        <taxon>Spirochaetia</taxon>
        <taxon>Spirochaetales</taxon>
        <taxon>Treponemataceae</taxon>
        <taxon>Treponema</taxon>
    </lineage>
</organism>
<sequence>MGKFIYTIEKLNNKGHIWVFRNDGETKKEDGILLNFFIEEELVEALTKFPKSCVYVPEDDEELINEGKRLAEKLGLQALTLPD</sequence>
<evidence type="ECO:0000313" key="2">
    <source>
        <dbReference type="Proteomes" id="UP000003571"/>
    </source>
</evidence>
<proteinExistence type="predicted"/>
<dbReference type="RefSeq" id="WP_002705142.1">
    <property type="nucleotide sequence ID" value="NZ_AGRW01000050.1"/>
</dbReference>
<name>H7ELZ8_9SPIR</name>
<dbReference type="Proteomes" id="UP000003571">
    <property type="component" value="Unassembled WGS sequence"/>
</dbReference>
<gene>
    <name evidence="1" type="ORF">TresaDRAFT_1298</name>
</gene>
<dbReference type="EMBL" id="AGRW01000050">
    <property type="protein sequence ID" value="EIC01406.1"/>
    <property type="molecule type" value="Genomic_DNA"/>
</dbReference>
<dbReference type="AlphaFoldDB" id="H7ELZ8"/>
<accession>H7ELZ8</accession>
<keyword evidence="2" id="KW-1185">Reference proteome</keyword>